<dbReference type="SUPFAM" id="SSF57850">
    <property type="entry name" value="RING/U-box"/>
    <property type="match status" value="1"/>
</dbReference>
<name>Q6XM74_9PHYC</name>
<proteinExistence type="predicted"/>
<sequence>MTRYFFLCSVCEQALLCLVTMPLRKRHRRLTRKQRPHARTVYLAAAATIQRFFRAYLAKRYRALCRNHADPECITLEPVSLIPRPLLVILDGHAFDARGLVKWLMNSKTHPLTRQPISSGVFVSCMRKLHVFILQNEKRDRGFSHRRMCTRVRQLEQIMKGGG</sequence>
<reference evidence="1" key="2">
    <citation type="submission" date="2003-01" db="EMBL/GenBank/DDBJ databases">
        <title>Partial Nucleotide Sequence of the Feldmannia irregularis Virus FirrV-1 Genome: On the Evolution of Large Phaeoviral Genomes.</title>
        <authorList>
            <person name="Delaroque N."/>
            <person name="Knippers R."/>
            <person name="Mueller D.G."/>
            <person name="Boland W."/>
        </authorList>
    </citation>
    <scope>NUCLEOTIDE SEQUENCE</scope>
    <source>
        <strain evidence="1">FirrV-1</strain>
    </source>
</reference>
<dbReference type="RefSeq" id="YP_009665689.1">
    <property type="nucleotide sequence ID" value="NC_043254.1"/>
</dbReference>
<dbReference type="GeneID" id="41332285"/>
<dbReference type="KEGG" id="vg:41332285"/>
<dbReference type="InterPro" id="IPR000048">
    <property type="entry name" value="IQ_motif_EF-hand-BS"/>
</dbReference>
<evidence type="ECO:0000313" key="1">
    <source>
        <dbReference type="EMBL" id="AAR26837.1"/>
    </source>
</evidence>
<dbReference type="EMBL" id="AY225133">
    <property type="protein sequence ID" value="AAR26837.1"/>
    <property type="molecule type" value="Genomic_DNA"/>
</dbReference>
<dbReference type="Pfam" id="PF00612">
    <property type="entry name" value="IQ"/>
    <property type="match status" value="1"/>
</dbReference>
<dbReference type="PROSITE" id="PS50096">
    <property type="entry name" value="IQ"/>
    <property type="match status" value="1"/>
</dbReference>
<organism evidence="1">
    <name type="scientific">Feldmannia irregularis virus a</name>
    <dbReference type="NCBI Taxonomy" id="231992"/>
    <lineage>
        <taxon>Viruses</taxon>
        <taxon>Varidnaviria</taxon>
        <taxon>Bamfordvirae</taxon>
        <taxon>Nucleocytoviricota</taxon>
        <taxon>Megaviricetes</taxon>
        <taxon>Algavirales</taxon>
        <taxon>Phycodnaviridae</taxon>
        <taxon>Phaeovirus</taxon>
        <taxon>Phaeovirus irregularis</taxon>
    </lineage>
</organism>
<protein>
    <submittedName>
        <fullName evidence="1">FirrV-1-A13</fullName>
    </submittedName>
</protein>
<accession>Q6XM74</accession>
<reference evidence="1" key="1">
    <citation type="journal article" date="2003" name="J. Mol. Evol.">
        <title>Comparisons of two large phaeoviral genomes and evolutionary implications.</title>
        <authorList>
            <person name="Delaroque N."/>
            <person name="Boland W."/>
            <person name="Muller D.G."/>
            <person name="Knippers R."/>
        </authorList>
    </citation>
    <scope>NUCLEOTIDE SEQUENCE</scope>
    <source>
        <strain evidence="1">FirrV-1</strain>
    </source>
</reference>